<gene>
    <name evidence="1" type="ORF">B0H16DRAFT_1861064</name>
</gene>
<dbReference type="Proteomes" id="UP001215598">
    <property type="component" value="Unassembled WGS sequence"/>
</dbReference>
<proteinExistence type="predicted"/>
<keyword evidence="2" id="KW-1185">Reference proteome</keyword>
<dbReference type="EMBL" id="JARKIB010000094">
    <property type="protein sequence ID" value="KAJ7742645.1"/>
    <property type="molecule type" value="Genomic_DNA"/>
</dbReference>
<sequence length="184" mass="21056">MVYDCYRGNLYSDDSAKLSELFDKILSDPRGERKMCACLQPQLVEFACKTVADEMETRRGRSTLSGIGVVTPEFIENWSLDEEEDTTPFLTSILIAAAQTERAKAKNKKKKPDKEATGNGTVRINTVGVNCLERRRVYPRLGYDQTSKFELWCTIVNDSVNVRQIEVKKYTVARFRKLDRDPMI</sequence>
<reference evidence="1" key="1">
    <citation type="submission" date="2023-03" db="EMBL/GenBank/DDBJ databases">
        <title>Massive genome expansion in bonnet fungi (Mycena s.s.) driven by repeated elements and novel gene families across ecological guilds.</title>
        <authorList>
            <consortium name="Lawrence Berkeley National Laboratory"/>
            <person name="Harder C.B."/>
            <person name="Miyauchi S."/>
            <person name="Viragh M."/>
            <person name="Kuo A."/>
            <person name="Thoen E."/>
            <person name="Andreopoulos B."/>
            <person name="Lu D."/>
            <person name="Skrede I."/>
            <person name="Drula E."/>
            <person name="Henrissat B."/>
            <person name="Morin E."/>
            <person name="Kohler A."/>
            <person name="Barry K."/>
            <person name="LaButti K."/>
            <person name="Morin E."/>
            <person name="Salamov A."/>
            <person name="Lipzen A."/>
            <person name="Mereny Z."/>
            <person name="Hegedus B."/>
            <person name="Baldrian P."/>
            <person name="Stursova M."/>
            <person name="Weitz H."/>
            <person name="Taylor A."/>
            <person name="Grigoriev I.V."/>
            <person name="Nagy L.G."/>
            <person name="Martin F."/>
            <person name="Kauserud H."/>
        </authorList>
    </citation>
    <scope>NUCLEOTIDE SEQUENCE</scope>
    <source>
        <strain evidence="1">CBHHK182m</strain>
    </source>
</reference>
<evidence type="ECO:0000313" key="2">
    <source>
        <dbReference type="Proteomes" id="UP001215598"/>
    </source>
</evidence>
<protein>
    <submittedName>
        <fullName evidence="1">Uncharacterized protein</fullName>
    </submittedName>
</protein>
<dbReference type="AlphaFoldDB" id="A0AAD7IIG7"/>
<organism evidence="1 2">
    <name type="scientific">Mycena metata</name>
    <dbReference type="NCBI Taxonomy" id="1033252"/>
    <lineage>
        <taxon>Eukaryota</taxon>
        <taxon>Fungi</taxon>
        <taxon>Dikarya</taxon>
        <taxon>Basidiomycota</taxon>
        <taxon>Agaricomycotina</taxon>
        <taxon>Agaricomycetes</taxon>
        <taxon>Agaricomycetidae</taxon>
        <taxon>Agaricales</taxon>
        <taxon>Marasmiineae</taxon>
        <taxon>Mycenaceae</taxon>
        <taxon>Mycena</taxon>
    </lineage>
</organism>
<evidence type="ECO:0000313" key="1">
    <source>
        <dbReference type="EMBL" id="KAJ7742645.1"/>
    </source>
</evidence>
<name>A0AAD7IIG7_9AGAR</name>
<accession>A0AAD7IIG7</accession>
<comment type="caution">
    <text evidence="1">The sequence shown here is derived from an EMBL/GenBank/DDBJ whole genome shotgun (WGS) entry which is preliminary data.</text>
</comment>